<organism evidence="1">
    <name type="scientific">Brugia malayi</name>
    <name type="common">Filarial nematode worm</name>
    <dbReference type="NCBI Taxonomy" id="6279"/>
    <lineage>
        <taxon>Eukaryota</taxon>
        <taxon>Metazoa</taxon>
        <taxon>Ecdysozoa</taxon>
        <taxon>Nematoda</taxon>
        <taxon>Chromadorea</taxon>
        <taxon>Rhabditida</taxon>
        <taxon>Spirurina</taxon>
        <taxon>Spiruromorpha</taxon>
        <taxon>Filarioidea</taxon>
        <taxon>Onchocercidae</taxon>
        <taxon>Brugia</taxon>
    </lineage>
</organism>
<protein>
    <submittedName>
        <fullName evidence="3">Bm1005</fullName>
    </submittedName>
</protein>
<evidence type="ECO:0000313" key="1">
    <source>
        <dbReference type="EMBL" id="VIO95959.1"/>
    </source>
</evidence>
<reference evidence="1" key="2">
    <citation type="submission" date="2019-04" db="EMBL/GenBank/DDBJ databases">
        <authorList>
            <person name="Howe K."/>
            <person name="Paulini M."/>
            <person name="Williams G."/>
        </authorList>
    </citation>
    <scope>NUCLEOTIDE SEQUENCE [LARGE SCALE GENOMIC DNA]</scope>
    <source>
        <strain evidence="1">FR3</strain>
    </source>
</reference>
<accession>A0A4E9FI63</accession>
<reference evidence="2" key="1">
    <citation type="journal article" date="2007" name="Science">
        <title>Draft genome of the filarial nematode parasite Brugia malayi.</title>
        <authorList>
            <person name="Ghedin E."/>
            <person name="Wang S."/>
            <person name="Spiro D."/>
            <person name="Caler E."/>
            <person name="Zhao Q."/>
            <person name="Crabtree J."/>
            <person name="Allen J.E."/>
            <person name="Delcher A.L."/>
            <person name="Guiliano D.B."/>
            <person name="Miranda-Saavedra D."/>
            <person name="Angiuoli S.V."/>
            <person name="Creasy T."/>
            <person name="Amedeo P."/>
            <person name="Haas B."/>
            <person name="El-Sayed N.M."/>
            <person name="Wortman J.R."/>
            <person name="Feldblyum T."/>
            <person name="Tallon L."/>
            <person name="Schatz M."/>
            <person name="Shumway M."/>
            <person name="Koo H."/>
            <person name="Salzberg S.L."/>
            <person name="Schobel S."/>
            <person name="Pertea M."/>
            <person name="Pop M."/>
            <person name="White O."/>
            <person name="Barton G.J."/>
            <person name="Carlow C.K."/>
            <person name="Crawford M.J."/>
            <person name="Daub J."/>
            <person name="Dimmic M.W."/>
            <person name="Estes C.F."/>
            <person name="Foster J.M."/>
            <person name="Ganatra M."/>
            <person name="Gregory W.F."/>
            <person name="Johnson N.M."/>
            <person name="Jin J."/>
            <person name="Komuniecki R."/>
            <person name="Korf I."/>
            <person name="Kumar S."/>
            <person name="Laney S."/>
            <person name="Li B.W."/>
            <person name="Li W."/>
            <person name="Lindblom T.H."/>
            <person name="Lustigman S."/>
            <person name="Ma D."/>
            <person name="Maina C.V."/>
            <person name="Martin D.M."/>
            <person name="McCarter J.P."/>
            <person name="McReynolds L."/>
            <person name="Mitreva M."/>
            <person name="Nutman T.B."/>
            <person name="Parkinson J."/>
            <person name="Peregrin-Alvarez J.M."/>
            <person name="Poole C."/>
            <person name="Ren Q."/>
            <person name="Saunders L."/>
            <person name="Sluder A.E."/>
            <person name="Smith K."/>
            <person name="Stanke M."/>
            <person name="Unnasch T.R."/>
            <person name="Ware J."/>
            <person name="Wei A.D."/>
            <person name="Weil G."/>
            <person name="Williams D.J."/>
            <person name="Zhang Y."/>
            <person name="Williams S.A."/>
            <person name="Fraser-Liggett C."/>
            <person name="Slatko B."/>
            <person name="Blaxter M.L."/>
            <person name="Scott A.L."/>
        </authorList>
    </citation>
    <scope>NUCLEOTIDE SEQUENCE</scope>
    <source>
        <strain evidence="2">FR3</strain>
    </source>
</reference>
<dbReference type="WBParaSite" id="Bm1005b.1">
    <property type="protein sequence ID" value="Bm1005b.1"/>
    <property type="gene ID" value="WBGene00221266"/>
</dbReference>
<sequence>MLIDWAITSFDRSNKVLEIV</sequence>
<accession>A0A5S6P6U5</accession>
<proteinExistence type="predicted"/>
<evidence type="ECO:0000313" key="3">
    <source>
        <dbReference type="WBParaSite" id="Bm1005b.1"/>
    </source>
</evidence>
<dbReference type="EMBL" id="CAAKNF010000194">
    <property type="protein sequence ID" value="VIO95959.1"/>
    <property type="molecule type" value="Genomic_DNA"/>
</dbReference>
<name>A0A4E9FI63_BRUMA</name>
<keyword evidence="2" id="KW-1185">Reference proteome</keyword>
<evidence type="ECO:0000313" key="2">
    <source>
        <dbReference type="Proteomes" id="UP000006672"/>
    </source>
</evidence>
<dbReference type="AlphaFoldDB" id="A0A4E9FI63"/>
<gene>
    <name evidence="1 3" type="primary">Bm1005</name>
    <name evidence="1" type="ORF">BM_BM1005</name>
</gene>
<dbReference type="Proteomes" id="UP000006672">
    <property type="component" value="Unassembled WGS sequence"/>
</dbReference>
<reference evidence="3" key="3">
    <citation type="submission" date="2019-12" db="UniProtKB">
        <authorList>
            <consortium name="WormBaseParasite"/>
        </authorList>
    </citation>
    <scope>IDENTIFICATION</scope>
</reference>